<sequence>MIRHIVLIRFRPDVSEAKIAELFEELHRIEDKLPGLIGITSGRSDSPEKMERGYMHGFVADFSDWDGLQAYQDHPEHQALGAKLVDHAVDGKEGILCFDLPVDV</sequence>
<dbReference type="PANTHER" id="PTHR33178">
    <property type="match status" value="1"/>
</dbReference>
<comment type="subunit">
    <text evidence="1">Homodimer.</text>
</comment>
<dbReference type="InterPro" id="IPR044662">
    <property type="entry name" value="HS1/DABB1-like"/>
</dbReference>
<organism evidence="3 4">
    <name type="scientific">Pseudoponticoccus marisrubri</name>
    <dbReference type="NCBI Taxonomy" id="1685382"/>
    <lineage>
        <taxon>Bacteria</taxon>
        <taxon>Pseudomonadati</taxon>
        <taxon>Pseudomonadota</taxon>
        <taxon>Alphaproteobacteria</taxon>
        <taxon>Rhodobacterales</taxon>
        <taxon>Roseobacteraceae</taxon>
        <taxon>Pseudoponticoccus</taxon>
    </lineage>
</organism>
<keyword evidence="4" id="KW-1185">Reference proteome</keyword>
<dbReference type="STRING" id="1685382.AVJ23_09720"/>
<dbReference type="Pfam" id="PF07876">
    <property type="entry name" value="Dabb"/>
    <property type="match status" value="1"/>
</dbReference>
<evidence type="ECO:0000313" key="4">
    <source>
        <dbReference type="Proteomes" id="UP000054396"/>
    </source>
</evidence>
<dbReference type="RefSeq" id="WP_058861999.1">
    <property type="nucleotide sequence ID" value="NZ_LPXO01000005.1"/>
</dbReference>
<accession>A0A0W7WJI2</accession>
<dbReference type="OrthoDB" id="9816070at2"/>
<evidence type="ECO:0000256" key="1">
    <source>
        <dbReference type="ARBA" id="ARBA00011738"/>
    </source>
</evidence>
<dbReference type="Proteomes" id="UP000054396">
    <property type="component" value="Unassembled WGS sequence"/>
</dbReference>
<proteinExistence type="predicted"/>
<protein>
    <submittedName>
        <fullName evidence="3">Stress responsive protein</fullName>
    </submittedName>
</protein>
<dbReference type="AlphaFoldDB" id="A0A0W7WJI2"/>
<reference evidence="3 4" key="1">
    <citation type="submission" date="2015-12" db="EMBL/GenBank/DDBJ databases">
        <authorList>
            <person name="Shamseldin A."/>
            <person name="Moawad H."/>
            <person name="Abd El-Rahim W.M."/>
            <person name="Sadowsky M.J."/>
        </authorList>
    </citation>
    <scope>NUCLEOTIDE SEQUENCE [LARGE SCALE GENOMIC DNA]</scope>
    <source>
        <strain evidence="3 4">SJ5A-1</strain>
    </source>
</reference>
<dbReference type="SUPFAM" id="SSF54909">
    <property type="entry name" value="Dimeric alpha+beta barrel"/>
    <property type="match status" value="1"/>
</dbReference>
<dbReference type="Gene3D" id="3.30.70.100">
    <property type="match status" value="1"/>
</dbReference>
<dbReference type="PANTHER" id="PTHR33178:SF10">
    <property type="entry name" value="STRESS-RESPONSE A_B BARREL DOMAIN-CONTAINING PROTEIN"/>
    <property type="match status" value="1"/>
</dbReference>
<dbReference type="EMBL" id="LPXO01000005">
    <property type="protein sequence ID" value="KUF10714.1"/>
    <property type="molecule type" value="Genomic_DNA"/>
</dbReference>
<gene>
    <name evidence="3" type="ORF">AVJ23_09720</name>
</gene>
<dbReference type="InterPro" id="IPR013097">
    <property type="entry name" value="Dabb"/>
</dbReference>
<dbReference type="PROSITE" id="PS51502">
    <property type="entry name" value="S_R_A_B_BARREL"/>
    <property type="match status" value="1"/>
</dbReference>
<comment type="caution">
    <text evidence="3">The sequence shown here is derived from an EMBL/GenBank/DDBJ whole genome shotgun (WGS) entry which is preliminary data.</text>
</comment>
<name>A0A0W7WJI2_9RHOB</name>
<dbReference type="SMART" id="SM00886">
    <property type="entry name" value="Dabb"/>
    <property type="match status" value="1"/>
</dbReference>
<feature type="domain" description="Stress-response A/B barrel" evidence="2">
    <location>
        <begin position="2"/>
        <end position="100"/>
    </location>
</feature>
<dbReference type="InterPro" id="IPR011008">
    <property type="entry name" value="Dimeric_a/b-barrel"/>
</dbReference>
<evidence type="ECO:0000259" key="2">
    <source>
        <dbReference type="PROSITE" id="PS51502"/>
    </source>
</evidence>
<evidence type="ECO:0000313" key="3">
    <source>
        <dbReference type="EMBL" id="KUF10714.1"/>
    </source>
</evidence>